<dbReference type="Proteomes" id="UP000233565">
    <property type="component" value="Unassembled WGS sequence"/>
</dbReference>
<comment type="similarity">
    <text evidence="4 7">Belongs to the glucosamine/galactosamine-6-phosphate isomerase family. 6-phosphogluconolactonase subfamily.</text>
</comment>
<comment type="function">
    <text evidence="2 7">Hydrolysis of 6-phosphogluconolactone to 6-phosphogluconate.</text>
</comment>
<dbReference type="CDD" id="cd01400">
    <property type="entry name" value="6PGL"/>
    <property type="match status" value="1"/>
</dbReference>
<dbReference type="Gene3D" id="3.40.50.1360">
    <property type="match status" value="1"/>
</dbReference>
<dbReference type="NCBIfam" id="TIGR01198">
    <property type="entry name" value="pgl"/>
    <property type="match status" value="1"/>
</dbReference>
<evidence type="ECO:0000313" key="12">
    <source>
        <dbReference type="Proteomes" id="UP000233565"/>
    </source>
</evidence>
<dbReference type="STRING" id="748909.SAMN05192575_106134"/>
<sequence>MSAAPEVRSSASRSALATAVAVALLDRLADAQSRGEVPQVGLTGGTIADELHRELARLSPESPVDWSRVVLWWGDERWAPAGDAYRNEVQAHEAFISEVGVDPANVHVVPASDAGLSLAEAALAYSETMREHGAGSFEVLMLGIGPDGHVASLFPGHPAAQVRDAIAVPVEDSPKPPPERVSLTFEAMEHSRAVWFVAAGADKAEAVARALSGPAEIGSPEAVECPARVPRGTVETIFWLDPDTTPS</sequence>
<reference evidence="10" key="1">
    <citation type="submission" date="2016-10" db="EMBL/GenBank/DDBJ databases">
        <authorList>
            <person name="de Groot N.N."/>
        </authorList>
    </citation>
    <scope>NUCLEOTIDE SEQUENCE [LARGE SCALE GENOMIC DNA]</scope>
    <source>
        <strain evidence="10">CGMCC 1.10697</strain>
    </source>
</reference>
<dbReference type="InterPro" id="IPR037171">
    <property type="entry name" value="NagB/RpiA_transferase-like"/>
</dbReference>
<dbReference type="Proteomes" id="UP000199113">
    <property type="component" value="Unassembled WGS sequence"/>
</dbReference>
<evidence type="ECO:0000256" key="2">
    <source>
        <dbReference type="ARBA" id="ARBA00002681"/>
    </source>
</evidence>
<dbReference type="InterPro" id="IPR039104">
    <property type="entry name" value="6PGL"/>
</dbReference>
<keyword evidence="12" id="KW-1185">Reference proteome</keyword>
<comment type="catalytic activity">
    <reaction evidence="1 7">
        <text>6-phospho-D-glucono-1,5-lactone + H2O = 6-phospho-D-gluconate + H(+)</text>
        <dbReference type="Rhea" id="RHEA:12556"/>
        <dbReference type="ChEBI" id="CHEBI:15377"/>
        <dbReference type="ChEBI" id="CHEBI:15378"/>
        <dbReference type="ChEBI" id="CHEBI:57955"/>
        <dbReference type="ChEBI" id="CHEBI:58759"/>
        <dbReference type="EC" id="3.1.1.31"/>
    </reaction>
</comment>
<name>A0A1I0ZQ15_9ACTN</name>
<accession>A0A1I0ZQ15</accession>
<feature type="domain" description="Glucosamine/galactosamine-6-phosphate isomerase" evidence="8">
    <location>
        <begin position="12"/>
        <end position="237"/>
    </location>
</feature>
<keyword evidence="7" id="KW-0378">Hydrolase</keyword>
<evidence type="ECO:0000256" key="7">
    <source>
        <dbReference type="RuleBase" id="RU365095"/>
    </source>
</evidence>
<evidence type="ECO:0000313" key="9">
    <source>
        <dbReference type="EMBL" id="PKH41879.1"/>
    </source>
</evidence>
<evidence type="ECO:0000256" key="6">
    <source>
        <dbReference type="ARBA" id="ARBA00020337"/>
    </source>
</evidence>
<dbReference type="UniPathway" id="UPA00115">
    <property type="reaction ID" value="UER00409"/>
</dbReference>
<reference evidence="9 12" key="2">
    <citation type="submission" date="2017-12" db="EMBL/GenBank/DDBJ databases">
        <title>Pharmacopeia of the Arctic Ocean.</title>
        <authorList>
            <person name="Collins E."/>
            <person name="Ducluzeau A.-L."/>
        </authorList>
    </citation>
    <scope>NUCLEOTIDE SEQUENCE [LARGE SCALE GENOMIC DNA]</scope>
    <source>
        <strain evidence="9 12">DSM 23325</strain>
    </source>
</reference>
<dbReference type="InterPro" id="IPR005900">
    <property type="entry name" value="6-phosphogluconolactonase_DevB"/>
</dbReference>
<dbReference type="PANTHER" id="PTHR11054">
    <property type="entry name" value="6-PHOSPHOGLUCONOLACTONASE"/>
    <property type="match status" value="1"/>
</dbReference>
<dbReference type="GO" id="GO:0006098">
    <property type="term" value="P:pentose-phosphate shunt"/>
    <property type="evidence" value="ECO:0007669"/>
    <property type="project" value="UniProtKB-UniPathway"/>
</dbReference>
<dbReference type="EC" id="3.1.1.31" evidence="5 7"/>
<comment type="pathway">
    <text evidence="3 7">Carbohydrate degradation; pentose phosphate pathway; D-ribulose 5-phosphate from D-glucose 6-phosphate (oxidative stage): step 2/3.</text>
</comment>
<evidence type="ECO:0000313" key="10">
    <source>
        <dbReference type="EMBL" id="SFB27637.1"/>
    </source>
</evidence>
<evidence type="ECO:0000313" key="11">
    <source>
        <dbReference type="Proteomes" id="UP000199113"/>
    </source>
</evidence>
<evidence type="ECO:0000256" key="1">
    <source>
        <dbReference type="ARBA" id="ARBA00000832"/>
    </source>
</evidence>
<dbReference type="InterPro" id="IPR006148">
    <property type="entry name" value="Glc/Gal-6P_isomerase"/>
</dbReference>
<dbReference type="OrthoDB" id="9810967at2"/>
<organism evidence="10 11">
    <name type="scientific">Nocardioides alpinus</name>
    <dbReference type="NCBI Taxonomy" id="748909"/>
    <lineage>
        <taxon>Bacteria</taxon>
        <taxon>Bacillati</taxon>
        <taxon>Actinomycetota</taxon>
        <taxon>Actinomycetes</taxon>
        <taxon>Propionibacteriales</taxon>
        <taxon>Nocardioidaceae</taxon>
        <taxon>Nocardioides</taxon>
    </lineage>
</organism>
<dbReference type="EMBL" id="FOKC01000006">
    <property type="protein sequence ID" value="SFB27637.1"/>
    <property type="molecule type" value="Genomic_DNA"/>
</dbReference>
<dbReference type="SUPFAM" id="SSF100950">
    <property type="entry name" value="NagB/RpiA/CoA transferase-like"/>
    <property type="match status" value="1"/>
</dbReference>
<dbReference type="EMBL" id="PJBV01000014">
    <property type="protein sequence ID" value="PKH41879.1"/>
    <property type="molecule type" value="Genomic_DNA"/>
</dbReference>
<proteinExistence type="inferred from homology"/>
<dbReference type="AlphaFoldDB" id="A0A1I0ZQ15"/>
<protein>
    <recommendedName>
        <fullName evidence="6 7">6-phosphogluconolactonase</fullName>
        <shortName evidence="7">6PGL</shortName>
        <ecNumber evidence="5 7">3.1.1.31</ecNumber>
    </recommendedName>
</protein>
<dbReference type="RefSeq" id="WP_091199368.1">
    <property type="nucleotide sequence ID" value="NZ_FOKC01000006.1"/>
</dbReference>
<dbReference type="GO" id="GO:0017057">
    <property type="term" value="F:6-phosphogluconolactonase activity"/>
    <property type="evidence" value="ECO:0007669"/>
    <property type="project" value="UniProtKB-UniRule"/>
</dbReference>
<evidence type="ECO:0000256" key="3">
    <source>
        <dbReference type="ARBA" id="ARBA00004961"/>
    </source>
</evidence>
<evidence type="ECO:0000259" key="8">
    <source>
        <dbReference type="Pfam" id="PF01182"/>
    </source>
</evidence>
<evidence type="ECO:0000256" key="4">
    <source>
        <dbReference type="ARBA" id="ARBA00010662"/>
    </source>
</evidence>
<dbReference type="PANTHER" id="PTHR11054:SF0">
    <property type="entry name" value="6-PHOSPHOGLUCONOLACTONASE"/>
    <property type="match status" value="1"/>
</dbReference>
<gene>
    <name evidence="7 9" type="primary">pgl</name>
    <name evidence="9" type="ORF">CXG46_08475</name>
    <name evidence="10" type="ORF">SAMN05192575_106134</name>
</gene>
<dbReference type="GO" id="GO:0005975">
    <property type="term" value="P:carbohydrate metabolic process"/>
    <property type="evidence" value="ECO:0007669"/>
    <property type="project" value="UniProtKB-UniRule"/>
</dbReference>
<evidence type="ECO:0000256" key="5">
    <source>
        <dbReference type="ARBA" id="ARBA00013198"/>
    </source>
</evidence>
<dbReference type="Pfam" id="PF01182">
    <property type="entry name" value="Glucosamine_iso"/>
    <property type="match status" value="1"/>
</dbReference>